<comment type="caution">
    <text evidence="2">The sequence shown here is derived from an EMBL/GenBank/DDBJ whole genome shotgun (WGS) entry which is preliminary data.</text>
</comment>
<dbReference type="SUPFAM" id="SSF47598">
    <property type="entry name" value="Ribbon-helix-helix"/>
    <property type="match status" value="1"/>
</dbReference>
<name>A0A842HAK4_9BACT</name>
<dbReference type="InterPro" id="IPR010985">
    <property type="entry name" value="Ribbon_hlx_hlx"/>
</dbReference>
<evidence type="ECO:0000313" key="3">
    <source>
        <dbReference type="Proteomes" id="UP000546464"/>
    </source>
</evidence>
<protein>
    <submittedName>
        <fullName evidence="2">Ribbon-helix-helix protein, CopG family</fullName>
    </submittedName>
</protein>
<dbReference type="InterPro" id="IPR013321">
    <property type="entry name" value="Arc_rbn_hlx_hlx"/>
</dbReference>
<feature type="domain" description="Ribbon-helix-helix protein CopG" evidence="1">
    <location>
        <begin position="16"/>
        <end position="44"/>
    </location>
</feature>
<organism evidence="2 3">
    <name type="scientific">Ruficoccus amylovorans</name>
    <dbReference type="NCBI Taxonomy" id="1804625"/>
    <lineage>
        <taxon>Bacteria</taxon>
        <taxon>Pseudomonadati</taxon>
        <taxon>Verrucomicrobiota</taxon>
        <taxon>Opitutia</taxon>
        <taxon>Puniceicoccales</taxon>
        <taxon>Cerasicoccaceae</taxon>
        <taxon>Ruficoccus</taxon>
    </lineage>
</organism>
<reference evidence="2 3" key="1">
    <citation type="submission" date="2020-07" db="EMBL/GenBank/DDBJ databases">
        <authorList>
            <person name="Feng X."/>
        </authorList>
    </citation>
    <scope>NUCLEOTIDE SEQUENCE [LARGE SCALE GENOMIC DNA]</scope>
    <source>
        <strain evidence="2 3">JCM31066</strain>
    </source>
</reference>
<dbReference type="Gene3D" id="1.10.1220.10">
    <property type="entry name" value="Met repressor-like"/>
    <property type="match status" value="1"/>
</dbReference>
<evidence type="ECO:0000313" key="2">
    <source>
        <dbReference type="EMBL" id="MBC2592667.1"/>
    </source>
</evidence>
<dbReference type="InterPro" id="IPR002145">
    <property type="entry name" value="CopG"/>
</dbReference>
<evidence type="ECO:0000259" key="1">
    <source>
        <dbReference type="Pfam" id="PF01402"/>
    </source>
</evidence>
<gene>
    <name evidence="2" type="ORF">H5P28_00175</name>
</gene>
<dbReference type="Proteomes" id="UP000546464">
    <property type="component" value="Unassembled WGS sequence"/>
</dbReference>
<dbReference type="Pfam" id="PF01402">
    <property type="entry name" value="RHH_1"/>
    <property type="match status" value="1"/>
</dbReference>
<dbReference type="EMBL" id="JACHVB010000004">
    <property type="protein sequence ID" value="MBC2592667.1"/>
    <property type="molecule type" value="Genomic_DNA"/>
</dbReference>
<proteinExistence type="predicted"/>
<dbReference type="GO" id="GO:0006355">
    <property type="term" value="P:regulation of DNA-templated transcription"/>
    <property type="evidence" value="ECO:0007669"/>
    <property type="project" value="InterPro"/>
</dbReference>
<dbReference type="AlphaFoldDB" id="A0A842HAK4"/>
<sequence length="58" mass="6376">MSQQTSNHGRAPGKTQISISLPAALVAKIDRLAEEENRNRSNFIATEMEKLCTTCEGK</sequence>
<dbReference type="RefSeq" id="WP_185673706.1">
    <property type="nucleotide sequence ID" value="NZ_JACHVB010000004.1"/>
</dbReference>
<keyword evidence="3" id="KW-1185">Reference proteome</keyword>
<accession>A0A842HAK4</accession>
<dbReference type="CDD" id="cd22231">
    <property type="entry name" value="RHH_NikR_HicB-like"/>
    <property type="match status" value="1"/>
</dbReference>